<organism evidence="1 2">
    <name type="scientific">Streptomyces boetiae</name>
    <dbReference type="NCBI Taxonomy" id="3075541"/>
    <lineage>
        <taxon>Bacteria</taxon>
        <taxon>Bacillati</taxon>
        <taxon>Actinomycetota</taxon>
        <taxon>Actinomycetes</taxon>
        <taxon>Kitasatosporales</taxon>
        <taxon>Streptomycetaceae</taxon>
        <taxon>Streptomyces</taxon>
    </lineage>
</organism>
<dbReference type="EMBL" id="JAVREN010000038">
    <property type="protein sequence ID" value="MDT0309466.1"/>
    <property type="molecule type" value="Genomic_DNA"/>
</dbReference>
<evidence type="ECO:0000313" key="1">
    <source>
        <dbReference type="EMBL" id="MDT0309466.1"/>
    </source>
</evidence>
<dbReference type="PANTHER" id="PTHR11803:SF59">
    <property type="entry name" value="ENDORIBONUCLEASE"/>
    <property type="match status" value="1"/>
</dbReference>
<name>A0ABU2LD14_9ACTN</name>
<dbReference type="PROSITE" id="PS51318">
    <property type="entry name" value="TAT"/>
    <property type="match status" value="1"/>
</dbReference>
<reference evidence="2" key="1">
    <citation type="submission" date="2023-07" db="EMBL/GenBank/DDBJ databases">
        <title>30 novel species of actinomycetes from the DSMZ collection.</title>
        <authorList>
            <person name="Nouioui I."/>
        </authorList>
    </citation>
    <scope>NUCLEOTIDE SEQUENCE [LARGE SCALE GENOMIC DNA]</scope>
    <source>
        <strain evidence="2">DSM 44917</strain>
    </source>
</reference>
<accession>A0ABU2LD14</accession>
<dbReference type="RefSeq" id="WP_311632428.1">
    <property type="nucleotide sequence ID" value="NZ_JAVREN010000038.1"/>
</dbReference>
<dbReference type="Proteomes" id="UP001183388">
    <property type="component" value="Unassembled WGS sequence"/>
</dbReference>
<dbReference type="InterPro" id="IPR006311">
    <property type="entry name" value="TAT_signal"/>
</dbReference>
<protein>
    <submittedName>
        <fullName evidence="1">Rid family hydrolase</fullName>
    </submittedName>
</protein>
<dbReference type="Gene3D" id="3.30.1330.40">
    <property type="entry name" value="RutC-like"/>
    <property type="match status" value="1"/>
</dbReference>
<dbReference type="InterPro" id="IPR035959">
    <property type="entry name" value="RutC-like_sf"/>
</dbReference>
<dbReference type="InterPro" id="IPR006175">
    <property type="entry name" value="YjgF/YER057c/UK114"/>
</dbReference>
<sequence length="235" mass="24796">MSRLSRPSRPIGKNGATRAFRTTRRARLGAAAGAVCLLLAGASVADARGWWSPRGNEVRVMLPEGQNNPAIANGVAIGRDVALYESSGLGPAGLNPAAPAGTPERYTDPALTAGKQGVTITEAQALLVLRAIVDNLQAAGLRPRDVITMTCYLTAPPGQETADYAGWNRAYRQYFANVDLATREVIEVPMGTSPPEEPLVPNAARPARATMEVASLAVPGWLVEVEVTAAYPARR</sequence>
<proteinExistence type="predicted"/>
<dbReference type="SUPFAM" id="SSF55298">
    <property type="entry name" value="YjgF-like"/>
    <property type="match status" value="1"/>
</dbReference>
<dbReference type="Pfam" id="PF01042">
    <property type="entry name" value="Ribonuc_L-PSP"/>
    <property type="match status" value="1"/>
</dbReference>
<keyword evidence="1" id="KW-0378">Hydrolase</keyword>
<dbReference type="GO" id="GO:0016787">
    <property type="term" value="F:hydrolase activity"/>
    <property type="evidence" value="ECO:0007669"/>
    <property type="project" value="UniProtKB-KW"/>
</dbReference>
<comment type="caution">
    <text evidence="1">The sequence shown here is derived from an EMBL/GenBank/DDBJ whole genome shotgun (WGS) entry which is preliminary data.</text>
</comment>
<gene>
    <name evidence="1" type="ORF">RM780_21250</name>
</gene>
<dbReference type="PANTHER" id="PTHR11803">
    <property type="entry name" value="2-IMINOBUTANOATE/2-IMINOPROPANOATE DEAMINASE RIDA"/>
    <property type="match status" value="1"/>
</dbReference>
<evidence type="ECO:0000313" key="2">
    <source>
        <dbReference type="Proteomes" id="UP001183388"/>
    </source>
</evidence>
<keyword evidence="2" id="KW-1185">Reference proteome</keyword>